<dbReference type="PANTHER" id="PTHR43459">
    <property type="entry name" value="ENOYL-COA HYDRATASE"/>
    <property type="match status" value="1"/>
</dbReference>
<keyword evidence="3" id="KW-1185">Reference proteome</keyword>
<evidence type="ECO:0000313" key="2">
    <source>
        <dbReference type="EMBL" id="SFA49255.1"/>
    </source>
</evidence>
<reference evidence="3" key="1">
    <citation type="submission" date="2016-10" db="EMBL/GenBank/DDBJ databases">
        <authorList>
            <person name="Varghese N."/>
            <person name="Submissions S."/>
        </authorList>
    </citation>
    <scope>NUCLEOTIDE SEQUENCE [LARGE SCALE GENOMIC DNA]</scope>
    <source>
        <strain evidence="3">K1</strain>
    </source>
</reference>
<dbReference type="SUPFAM" id="SSF52096">
    <property type="entry name" value="ClpP/crotonase"/>
    <property type="match status" value="1"/>
</dbReference>
<dbReference type="NCBIfam" id="NF005804">
    <property type="entry name" value="PRK07659.1"/>
    <property type="match status" value="1"/>
</dbReference>
<dbReference type="Pfam" id="PF00378">
    <property type="entry name" value="ECH_1"/>
    <property type="match status" value="1"/>
</dbReference>
<sequence>MERVEHIILSYEGRVATIELNRPDALNALHEQMLLELLEALKEVENSEADIVIIRGRGKAFSAGGDIKTMLQSTNEHSFITVMDTIKQIAITLHQLPKLTISYVHGAAAGLGFSLALACDHVIANEQARVAMNFIGIGLIPDGGGHFFLKRKIGDVKSKQIIWEGKIMSAQEAYEVGLVDEIGDEQAIQHKVNEWLSKPIRAMIATKQLYARLSEEQLLKTLQMETVYQAHMRKTKDHEEGIRAFLEKRRPHFSGK</sequence>
<dbReference type="CDD" id="cd06558">
    <property type="entry name" value="crotonase-like"/>
    <property type="match status" value="1"/>
</dbReference>
<dbReference type="EMBL" id="FOJQ01000020">
    <property type="protein sequence ID" value="SFA49255.1"/>
    <property type="molecule type" value="Genomic_DNA"/>
</dbReference>
<dbReference type="InterPro" id="IPR001753">
    <property type="entry name" value="Enoyl-CoA_hydra/iso"/>
</dbReference>
<dbReference type="Gene3D" id="1.10.12.10">
    <property type="entry name" value="Lyase 2-enoyl-coa Hydratase, Chain A, domain 2"/>
    <property type="match status" value="1"/>
</dbReference>
<protein>
    <submittedName>
        <fullName evidence="2">Enoyl-CoA hydratase/carnithine racemase</fullName>
    </submittedName>
</protein>
<accession>A0A1I0TBU1</accession>
<name>A0A1I0TBU1_9BACL</name>
<dbReference type="RefSeq" id="WP_244149213.1">
    <property type="nucleotide sequence ID" value="NZ_FOJQ01000020.1"/>
</dbReference>
<dbReference type="Gene3D" id="3.90.226.10">
    <property type="entry name" value="2-enoyl-CoA Hydratase, Chain A, domain 1"/>
    <property type="match status" value="1"/>
</dbReference>
<dbReference type="AlphaFoldDB" id="A0A1I0TBU1"/>
<dbReference type="PANTHER" id="PTHR43459:SF1">
    <property type="entry name" value="EG:BACN32G11.4 PROTEIN"/>
    <property type="match status" value="1"/>
</dbReference>
<evidence type="ECO:0000313" key="3">
    <source>
        <dbReference type="Proteomes" id="UP000198979"/>
    </source>
</evidence>
<dbReference type="InterPro" id="IPR014748">
    <property type="entry name" value="Enoyl-CoA_hydra_C"/>
</dbReference>
<proteinExistence type="inferred from homology"/>
<organism evidence="2 3">
    <name type="scientific">Anoxybacillus pushchinoensis</name>
    <dbReference type="NCBI Taxonomy" id="150248"/>
    <lineage>
        <taxon>Bacteria</taxon>
        <taxon>Bacillati</taxon>
        <taxon>Bacillota</taxon>
        <taxon>Bacilli</taxon>
        <taxon>Bacillales</taxon>
        <taxon>Anoxybacillaceae</taxon>
        <taxon>Anoxybacillus</taxon>
    </lineage>
</organism>
<dbReference type="InterPro" id="IPR029045">
    <property type="entry name" value="ClpP/crotonase-like_dom_sf"/>
</dbReference>
<comment type="similarity">
    <text evidence="1">Belongs to the enoyl-CoA hydratase/isomerase family.</text>
</comment>
<dbReference type="STRING" id="150248.SAMN05216169_102044"/>
<evidence type="ECO:0000256" key="1">
    <source>
        <dbReference type="ARBA" id="ARBA00005254"/>
    </source>
</evidence>
<dbReference type="Proteomes" id="UP000198979">
    <property type="component" value="Unassembled WGS sequence"/>
</dbReference>
<gene>
    <name evidence="2" type="ORF">SAMN05216169_102044</name>
</gene>
<dbReference type="GO" id="GO:0003824">
    <property type="term" value="F:catalytic activity"/>
    <property type="evidence" value="ECO:0007669"/>
    <property type="project" value="UniProtKB-ARBA"/>
</dbReference>